<dbReference type="PANTHER" id="PTHR31321:SF73">
    <property type="entry name" value="PECTINESTERASE 14-RELATED"/>
    <property type="match status" value="1"/>
</dbReference>
<keyword evidence="5" id="KW-0964">Secreted</keyword>
<dbReference type="EMBL" id="CAXHTB010000007">
    <property type="protein sequence ID" value="CAL0309910.1"/>
    <property type="molecule type" value="Genomic_DNA"/>
</dbReference>
<dbReference type="SUPFAM" id="SSF51126">
    <property type="entry name" value="Pectin lyase-like"/>
    <property type="match status" value="1"/>
</dbReference>
<comment type="similarity">
    <text evidence="3">Belongs to the pectinesterase family.</text>
</comment>
<comment type="subcellular location">
    <subcellularLocation>
        <location evidence="1">Secreted</location>
        <location evidence="1">Cell wall</location>
    </subcellularLocation>
</comment>
<evidence type="ECO:0000256" key="2">
    <source>
        <dbReference type="ARBA" id="ARBA00005184"/>
    </source>
</evidence>
<evidence type="ECO:0000256" key="7">
    <source>
        <dbReference type="ARBA" id="ARBA00023085"/>
    </source>
</evidence>
<dbReference type="InterPro" id="IPR000070">
    <property type="entry name" value="Pectinesterase_cat"/>
</dbReference>
<evidence type="ECO:0000256" key="6">
    <source>
        <dbReference type="ARBA" id="ARBA00022801"/>
    </source>
</evidence>
<dbReference type="AlphaFoldDB" id="A0AAV1WKM8"/>
<protein>
    <recommendedName>
        <fullName evidence="4">pectinesterase</fullName>
        <ecNumber evidence="4">3.1.1.11</ecNumber>
    </recommendedName>
</protein>
<dbReference type="GO" id="GO:0045490">
    <property type="term" value="P:pectin catabolic process"/>
    <property type="evidence" value="ECO:0007669"/>
    <property type="project" value="TreeGrafter"/>
</dbReference>
<accession>A0AAV1WKM8</accession>
<gene>
    <name evidence="9" type="ORF">LLUT_LOCUS10970</name>
</gene>
<reference evidence="9 10" key="1">
    <citation type="submission" date="2024-03" db="EMBL/GenBank/DDBJ databases">
        <authorList>
            <person name="Martinez-Hernandez J."/>
        </authorList>
    </citation>
    <scope>NUCLEOTIDE SEQUENCE [LARGE SCALE GENOMIC DNA]</scope>
</reference>
<organism evidence="9 10">
    <name type="scientific">Lupinus luteus</name>
    <name type="common">European yellow lupine</name>
    <dbReference type="NCBI Taxonomy" id="3873"/>
    <lineage>
        <taxon>Eukaryota</taxon>
        <taxon>Viridiplantae</taxon>
        <taxon>Streptophyta</taxon>
        <taxon>Embryophyta</taxon>
        <taxon>Tracheophyta</taxon>
        <taxon>Spermatophyta</taxon>
        <taxon>Magnoliopsida</taxon>
        <taxon>eudicotyledons</taxon>
        <taxon>Gunneridae</taxon>
        <taxon>Pentapetalae</taxon>
        <taxon>rosids</taxon>
        <taxon>fabids</taxon>
        <taxon>Fabales</taxon>
        <taxon>Fabaceae</taxon>
        <taxon>Papilionoideae</taxon>
        <taxon>50 kb inversion clade</taxon>
        <taxon>genistoids sensu lato</taxon>
        <taxon>core genistoids</taxon>
        <taxon>Genisteae</taxon>
        <taxon>Lupinus</taxon>
    </lineage>
</organism>
<dbReference type="Proteomes" id="UP001497480">
    <property type="component" value="Unassembled WGS sequence"/>
</dbReference>
<sequence>MVDLHGCGNFSSVQKAVDAVPESSSNTTLIIIDYGTYREKVVVQANKTNLIVEGQGYLDTIIEWNDTANSTGGTANSYSFGVFSSKFIAYNISFKDCAIKTIAKEEADGRVSGSITAQGRRTMKEESGFSFVNCSIFGSGKVWLGRAWGTCATVVFSTTYMSDVVSADGWNDWSDPSRDQSVYFGEYNCVGSGANYTSRVSYAKQLTDYEAIPYMNISYIDGTDWLLNYSQN</sequence>
<evidence type="ECO:0000256" key="4">
    <source>
        <dbReference type="ARBA" id="ARBA00013229"/>
    </source>
</evidence>
<dbReference type="EC" id="3.1.1.11" evidence="4"/>
<dbReference type="GO" id="GO:0030599">
    <property type="term" value="F:pectinesterase activity"/>
    <property type="evidence" value="ECO:0007669"/>
    <property type="project" value="UniProtKB-EC"/>
</dbReference>
<dbReference type="InterPro" id="IPR012334">
    <property type="entry name" value="Pectin_lyas_fold"/>
</dbReference>
<evidence type="ECO:0000256" key="1">
    <source>
        <dbReference type="ARBA" id="ARBA00004191"/>
    </source>
</evidence>
<keyword evidence="10" id="KW-1185">Reference proteome</keyword>
<name>A0AAV1WKM8_LUPLU</name>
<dbReference type="Gene3D" id="2.160.20.10">
    <property type="entry name" value="Single-stranded right-handed beta-helix, Pectin lyase-like"/>
    <property type="match status" value="2"/>
</dbReference>
<feature type="domain" description="Pectinesterase catalytic" evidence="8">
    <location>
        <begin position="95"/>
        <end position="222"/>
    </location>
</feature>
<evidence type="ECO:0000313" key="9">
    <source>
        <dbReference type="EMBL" id="CAL0309910.1"/>
    </source>
</evidence>
<evidence type="ECO:0000313" key="10">
    <source>
        <dbReference type="Proteomes" id="UP001497480"/>
    </source>
</evidence>
<dbReference type="InterPro" id="IPR011050">
    <property type="entry name" value="Pectin_lyase_fold/virulence"/>
</dbReference>
<keyword evidence="6" id="KW-0378">Hydrolase</keyword>
<dbReference type="PANTHER" id="PTHR31321">
    <property type="entry name" value="ACYL-COA THIOESTER HYDROLASE YBHC-RELATED"/>
    <property type="match status" value="1"/>
</dbReference>
<dbReference type="Pfam" id="PF01095">
    <property type="entry name" value="Pectinesterase"/>
    <property type="match status" value="1"/>
</dbReference>
<proteinExistence type="inferred from homology"/>
<evidence type="ECO:0000256" key="3">
    <source>
        <dbReference type="ARBA" id="ARBA00008891"/>
    </source>
</evidence>
<comment type="pathway">
    <text evidence="2">Glycan metabolism; pectin degradation; 2-dehydro-3-deoxy-D-gluconate from pectin: step 1/5.</text>
</comment>
<comment type="caution">
    <text evidence="9">The sequence shown here is derived from an EMBL/GenBank/DDBJ whole genome shotgun (WGS) entry which is preliminary data.</text>
</comment>
<keyword evidence="7" id="KW-0063">Aspartyl esterase</keyword>
<evidence type="ECO:0000256" key="5">
    <source>
        <dbReference type="ARBA" id="ARBA00022512"/>
    </source>
</evidence>
<keyword evidence="5" id="KW-0134">Cell wall</keyword>
<evidence type="ECO:0000259" key="8">
    <source>
        <dbReference type="Pfam" id="PF01095"/>
    </source>
</evidence>
<dbReference type="GO" id="GO:0042545">
    <property type="term" value="P:cell wall modification"/>
    <property type="evidence" value="ECO:0007669"/>
    <property type="project" value="InterPro"/>
</dbReference>